<dbReference type="PANTHER" id="PTHR15172">
    <property type="entry name" value="GALACTOCEREBROSIDASE"/>
    <property type="match status" value="1"/>
</dbReference>
<feature type="domain" description="Glycosyl hydrolase family 59 catalytic" evidence="6">
    <location>
        <begin position="243"/>
        <end position="408"/>
    </location>
</feature>
<dbReference type="EC" id="3.2.1.46" evidence="2"/>
<evidence type="ECO:0000256" key="5">
    <source>
        <dbReference type="ARBA" id="ARBA00033098"/>
    </source>
</evidence>
<keyword evidence="4" id="KW-0442">Lipid degradation</keyword>
<comment type="similarity">
    <text evidence="1">Belongs to the glycosyl hydrolase 59 family.</text>
</comment>
<dbReference type="Gene3D" id="2.60.120.260">
    <property type="entry name" value="Galactose-binding domain-like"/>
    <property type="match status" value="1"/>
</dbReference>
<comment type="caution">
    <text evidence="9">The sequence shown here is derived from an EMBL/GenBank/DDBJ whole genome shotgun (WGS) entry which is preliminary data.</text>
</comment>
<name>A0A5J5E2T7_9BIFI</name>
<dbReference type="InterPro" id="IPR013785">
    <property type="entry name" value="Aldolase_TIM"/>
</dbReference>
<dbReference type="GO" id="GO:0016020">
    <property type="term" value="C:membrane"/>
    <property type="evidence" value="ECO:0007669"/>
    <property type="project" value="GOC"/>
</dbReference>
<evidence type="ECO:0000313" key="11">
    <source>
        <dbReference type="Proteomes" id="UP000374630"/>
    </source>
</evidence>
<dbReference type="GO" id="GO:0006683">
    <property type="term" value="P:galactosylceramide catabolic process"/>
    <property type="evidence" value="ECO:0007669"/>
    <property type="project" value="InterPro"/>
</dbReference>
<keyword evidence="11" id="KW-1185">Reference proteome</keyword>
<dbReference type="Proteomes" id="UP000345527">
    <property type="component" value="Unassembled WGS sequence"/>
</dbReference>
<feature type="domain" description="Glycosyl hydrolase family 59 catalytic" evidence="6">
    <location>
        <begin position="65"/>
        <end position="217"/>
    </location>
</feature>
<dbReference type="EMBL" id="RZOA01000009">
    <property type="protein sequence ID" value="KAA8823427.1"/>
    <property type="molecule type" value="Genomic_DNA"/>
</dbReference>
<dbReference type="EMBL" id="RZNZ01000010">
    <property type="protein sequence ID" value="KAA8819565.1"/>
    <property type="molecule type" value="Genomic_DNA"/>
</dbReference>
<dbReference type="PANTHER" id="PTHR15172:SF1">
    <property type="entry name" value="GALACTOCEREBROSIDASE"/>
    <property type="match status" value="1"/>
</dbReference>
<dbReference type="Proteomes" id="UP000374630">
    <property type="component" value="Unassembled WGS sequence"/>
</dbReference>
<dbReference type="Pfam" id="PF02057">
    <property type="entry name" value="Glyco_hydro_59"/>
    <property type="match status" value="2"/>
</dbReference>
<evidence type="ECO:0000259" key="6">
    <source>
        <dbReference type="Pfam" id="PF02057"/>
    </source>
</evidence>
<dbReference type="AlphaFoldDB" id="A0A5J5E2T7"/>
<protein>
    <recommendedName>
        <fullName evidence="2">galactosylceramidase</fullName>
        <ecNumber evidence="2">3.2.1.46</ecNumber>
    </recommendedName>
    <alternativeName>
        <fullName evidence="5">Galactosylceramidase</fullName>
    </alternativeName>
</protein>
<evidence type="ECO:0000256" key="3">
    <source>
        <dbReference type="ARBA" id="ARBA00022919"/>
    </source>
</evidence>
<dbReference type="GO" id="GO:0005764">
    <property type="term" value="C:lysosome"/>
    <property type="evidence" value="ECO:0007669"/>
    <property type="project" value="TreeGrafter"/>
</dbReference>
<dbReference type="Gene3D" id="2.60.120.560">
    <property type="entry name" value="Exo-inulinase, domain 1"/>
    <property type="match status" value="1"/>
</dbReference>
<dbReference type="InterPro" id="IPR001286">
    <property type="entry name" value="Glyco_hydro_59"/>
</dbReference>
<dbReference type="SUPFAM" id="SSF51445">
    <property type="entry name" value="(Trans)glycosidases"/>
    <property type="match status" value="1"/>
</dbReference>
<dbReference type="Gene3D" id="3.20.20.80">
    <property type="entry name" value="Glycosidases"/>
    <property type="match status" value="1"/>
</dbReference>
<keyword evidence="3" id="KW-0746">Sphingolipid metabolism</keyword>
<dbReference type="InterPro" id="IPR049161">
    <property type="entry name" value="GH59_cat"/>
</dbReference>
<dbReference type="InterPro" id="IPR017853">
    <property type="entry name" value="GH"/>
</dbReference>
<dbReference type="InterPro" id="IPR049162">
    <property type="entry name" value="GH59_C"/>
</dbReference>
<reference evidence="10 11" key="1">
    <citation type="journal article" date="2019" name="Syst. Appl. Microbiol.">
        <title>Characterization of Bifidobacterium species in feaces of the Egyptian fruit bat: Description of B. vespertilionis sp. nov. and B. rousetti sp. nov.</title>
        <authorList>
            <person name="Modesto M."/>
            <person name="Satti M."/>
            <person name="Watanabe K."/>
            <person name="Puglisi E."/>
            <person name="Morelli L."/>
            <person name="Huang C.-H."/>
            <person name="Liou J.-S."/>
            <person name="Miyashita M."/>
            <person name="Tamura T."/>
            <person name="Saito S."/>
            <person name="Mori K."/>
            <person name="Huang L."/>
            <person name="Sciavilla P."/>
            <person name="Sandri C."/>
            <person name="Spiezio C."/>
            <person name="Vitali F."/>
            <person name="Cavalieri D."/>
            <person name="Perpetuini G."/>
            <person name="Tofalo R."/>
            <person name="Bonetti A."/>
            <person name="Arita M."/>
            <person name="Mattarelli P."/>
        </authorList>
    </citation>
    <scope>NUCLEOTIDE SEQUENCE [LARGE SCALE GENOMIC DNA]</scope>
    <source>
        <strain evidence="8 11">RST16</strain>
        <strain evidence="9 10">RST8</strain>
    </source>
</reference>
<evidence type="ECO:0000313" key="10">
    <source>
        <dbReference type="Proteomes" id="UP000345527"/>
    </source>
</evidence>
<dbReference type="Gene3D" id="3.20.20.70">
    <property type="entry name" value="Aldolase class I"/>
    <property type="match status" value="1"/>
</dbReference>
<dbReference type="OrthoDB" id="9802318at2"/>
<dbReference type="GO" id="GO:0004336">
    <property type="term" value="F:galactosylceramidase activity"/>
    <property type="evidence" value="ECO:0007669"/>
    <property type="project" value="UniProtKB-EC"/>
</dbReference>
<sequence length="1002" mass="110624">MIIAGHVFANIRRTCVSEQRTTRLEVSPAMADYDHDSQHTQQTVSVDLTAEDVRAAARNRNGLTYKGFGVLSGNATSSLLMDYKAEHPDVYWTLVRTLFGGERPMMNTVKVEMGNDRNNSSGPNVATMRDRDEYPAVTREPGFQLAADARRFNPRLHVSILRWHAPTWVKTNDDVYRWYKNTILAAYREYGFMVDSVNPDVNERTADLDWVSEFARRVRTDDTGFEGNGPDDPNAGFFSERERELFHRIKAITSDEEVTGTFGDDLVANAEYMKDIDVASYHYSVEDDPHGNFKRLADEFDKEVWNSEAQATFSCSADRPNNTNDDGTGEARHYNGTGIGGQNGPLEMGNTLIKGFVESRRTCALYQPAIGSFYENMEYSYKELISARDPWSGWIYYDAGCSVLEHFAKFANLGWMGVDDRGGERPIWRAIPAASGCEVGGNNPVNGARHGEPSYLTLAAPDGSDASIVIVNDSAYVKHYRFAVDAALAAAGKPLTVWVTKAAEPGQPYDANWLRRADRLQPAGYSVRTERVMAAEAVADPPDSPVTQSSPIAQEAPAAQATMESVFEAQVTFDGSEGHEGREVVEYDLTVEPWSMITATTLRLDDADVPRLPRTGEHTRAILDEDPDRGVLYADDFRYENVPDVTVFKGDAAVDEPYLASRGGDAGATPRYTTDTNGAFEVVPDWERGRALRQQIDWVHAGNAWIEGDPRTAIGDMRWTNYRVSVDVCFEPYEGRAPYVLLGAREMAGNKFTTDICAYDVKLRADGVYLLRRFGDEKRRGHLEDLRKRAKAANARAFEPGANVWNTVSLEVAGDTVTFAVNGVDIATWRDEAPQTAGRINLGTSFNHVRFSNLVVERVPGFPPYYDELIDDLHTVSWDDTSTPRLTYAGPWIHETGKGMYDYNRTTTTSLGAGASVSLTFDGVGVDVFGRSSGLARLKATVDGEPWGGTADDDGLIATVPTNGALRCACSVHGLNPGRHEITLTTATDDPFLIDAIGVLHA</sequence>
<dbReference type="Pfam" id="PF21708">
    <property type="entry name" value="Glyco_hydro_59_C"/>
    <property type="match status" value="1"/>
</dbReference>
<evidence type="ECO:0000256" key="1">
    <source>
        <dbReference type="ARBA" id="ARBA00005637"/>
    </source>
</evidence>
<evidence type="ECO:0000256" key="2">
    <source>
        <dbReference type="ARBA" id="ARBA00012657"/>
    </source>
</evidence>
<gene>
    <name evidence="9" type="ORF">EM848_05645</name>
    <name evidence="8" type="ORF">EMO90_07985</name>
</gene>
<evidence type="ECO:0000313" key="8">
    <source>
        <dbReference type="EMBL" id="KAA8819565.1"/>
    </source>
</evidence>
<accession>A0A5J5E2T7</accession>
<evidence type="ECO:0000259" key="7">
    <source>
        <dbReference type="Pfam" id="PF21708"/>
    </source>
</evidence>
<evidence type="ECO:0000313" key="9">
    <source>
        <dbReference type="EMBL" id="KAA8823427.1"/>
    </source>
</evidence>
<evidence type="ECO:0000256" key="4">
    <source>
        <dbReference type="ARBA" id="ARBA00022963"/>
    </source>
</evidence>
<keyword evidence="4" id="KW-0443">Lipid metabolism</keyword>
<feature type="domain" description="Glycosyl hydrolase family 59 C-terminal lectin" evidence="7">
    <location>
        <begin position="678"/>
        <end position="858"/>
    </location>
</feature>
<organism evidence="9 10">
    <name type="scientific">Bifidobacterium vespertilionis</name>
    <dbReference type="NCBI Taxonomy" id="2562524"/>
    <lineage>
        <taxon>Bacteria</taxon>
        <taxon>Bacillati</taxon>
        <taxon>Actinomycetota</taxon>
        <taxon>Actinomycetes</taxon>
        <taxon>Bifidobacteriales</taxon>
        <taxon>Bifidobacteriaceae</taxon>
        <taxon>Bifidobacterium</taxon>
    </lineage>
</organism>
<proteinExistence type="inferred from homology"/>